<evidence type="ECO:0000313" key="1">
    <source>
        <dbReference type="EMBL" id="CAD7088915.1"/>
    </source>
</evidence>
<dbReference type="PANTHER" id="PTHR24274:SF1">
    <property type="entry name" value="CILIA- AND FLAGELLA-ASSOCIATED PROTEIN 161"/>
    <property type="match status" value="1"/>
</dbReference>
<dbReference type="Proteomes" id="UP000594454">
    <property type="component" value="Chromosome 4"/>
</dbReference>
<organism evidence="1 2">
    <name type="scientific">Hermetia illucens</name>
    <name type="common">Black soldier fly</name>
    <dbReference type="NCBI Taxonomy" id="343691"/>
    <lineage>
        <taxon>Eukaryota</taxon>
        <taxon>Metazoa</taxon>
        <taxon>Ecdysozoa</taxon>
        <taxon>Arthropoda</taxon>
        <taxon>Hexapoda</taxon>
        <taxon>Insecta</taxon>
        <taxon>Pterygota</taxon>
        <taxon>Neoptera</taxon>
        <taxon>Endopterygota</taxon>
        <taxon>Diptera</taxon>
        <taxon>Brachycera</taxon>
        <taxon>Stratiomyomorpha</taxon>
        <taxon>Stratiomyidae</taxon>
        <taxon>Hermetiinae</taxon>
        <taxon>Hermetia</taxon>
    </lineage>
</organism>
<evidence type="ECO:0000313" key="2">
    <source>
        <dbReference type="Proteomes" id="UP000594454"/>
    </source>
</evidence>
<dbReference type="Pfam" id="PF24569">
    <property type="entry name" value="CFAP161"/>
    <property type="match status" value="1"/>
</dbReference>
<proteinExistence type="predicted"/>
<evidence type="ECO:0008006" key="3">
    <source>
        <dbReference type="Google" id="ProtNLM"/>
    </source>
</evidence>
<gene>
    <name evidence="1" type="ORF">HERILL_LOCUS11503</name>
</gene>
<accession>A0A7R8UXG2</accession>
<name>A0A7R8UXG2_HERIL</name>
<dbReference type="GO" id="GO:0031514">
    <property type="term" value="C:motile cilium"/>
    <property type="evidence" value="ECO:0007669"/>
    <property type="project" value="TreeGrafter"/>
</dbReference>
<protein>
    <recommendedName>
        <fullName evidence="3">Cilia- and flagella-associated protein 161</fullName>
    </recommendedName>
</protein>
<dbReference type="AlphaFoldDB" id="A0A7R8UXG2"/>
<reference evidence="1 2" key="1">
    <citation type="submission" date="2020-11" db="EMBL/GenBank/DDBJ databases">
        <authorList>
            <person name="Wallbank WR R."/>
            <person name="Pardo Diaz C."/>
            <person name="Kozak K."/>
            <person name="Martin S."/>
            <person name="Jiggins C."/>
            <person name="Moest M."/>
            <person name="Warren A I."/>
            <person name="Generalovic N T."/>
            <person name="Byers J.R.P. K."/>
            <person name="Montejo-Kovacevich G."/>
            <person name="Yen C E."/>
        </authorList>
    </citation>
    <scope>NUCLEOTIDE SEQUENCE [LARGE SCALE GENOMIC DNA]</scope>
</reference>
<dbReference type="EMBL" id="LR899012">
    <property type="protein sequence ID" value="CAD7088915.1"/>
    <property type="molecule type" value="Genomic_DNA"/>
</dbReference>
<keyword evidence="2" id="KW-1185">Reference proteome</keyword>
<dbReference type="FunCoup" id="A0A7R8UXG2">
    <property type="interactions" value="20"/>
</dbReference>
<dbReference type="InterPro" id="IPR055325">
    <property type="entry name" value="CF161"/>
</dbReference>
<dbReference type="OMA" id="IIHCKTN"/>
<dbReference type="PANTHER" id="PTHR24274">
    <property type="entry name" value="CILIA- AND FLAGELLA-ASSOCIATED PROTEIN 161"/>
    <property type="match status" value="1"/>
</dbReference>
<dbReference type="InParanoid" id="A0A7R8UXG2"/>
<dbReference type="OrthoDB" id="2126411at2759"/>
<dbReference type="GO" id="GO:0060271">
    <property type="term" value="P:cilium assembly"/>
    <property type="evidence" value="ECO:0007669"/>
    <property type="project" value="TreeGrafter"/>
</dbReference>
<sequence length="296" mass="33479">MEDLSVPLVKYSPTVRIGNWFEEYCLEEDEIQNFLAKRRTGSLLTQKTRRMFSNLLREIDLAKASPFVKFGDVVQFVASDLKISKDFEDIKPVLSLVVTEKRILQSQQIDEESEPSIAPCMKPCVRNTFIIKSPDAVRRDGEVLKFGQEFLIESTQGGCPKFILFSSPKCQNLSTAFEPTNMASTGGEIVLPVGVCPKISPENFPNIPTGHARWKCQHLIPSMRFQSEGEPVPSNTRLLITHVATNQNLAAENVEFQTFFGNECLVSVHNYLDKLKRVQWQNVWSIHLGNENDDGK</sequence>